<dbReference type="Pfam" id="PF12796">
    <property type="entry name" value="Ank_2"/>
    <property type="match status" value="2"/>
</dbReference>
<sequence>MNPKQWLMAGMVGVGTLGLPACKQEPGSGEREQVKAAGYEMSQEAFFRAVESDDLSAMSSMIAGGMDPQVRDSTGRTALHAAAGTGAIKAANELLNRGLEMDAVDEKGRTPLMEAVLQSSPEMVRYLLQQGADPRAKDAEQYKPLMLAVREGRKDLVSLLAPYVREDLDDALLAASIMGQAEVIDELTNYGASVYARLEDGRTPLMLAAQHGRVEAVDMLLSIGANRLTMNTDGFTAAELAREAGYEEVAARLEGAPQEEDFELTDTAELSEELAAAVAPDVAAAQGSRVDGEEISIASGIRGDGPTGEEARDAMVASGSPVGSSEVVELEGAVVRFPTSGSVSGLAAGPGGEGAVRTAASEEPKAKEAPLVMRSYRQRELPMRLESVKDGQAEIQIVGGSRHEVREGDGIPGTRLKVVKIERRMQSGKEHQGQPMEVSLVEVEDGGNGMRRDLIVGLPALSHEPVALVEDAAGGRYYVARRGQRFQTEQGDEFVVDDVRPNQLILENLQTGEMTTVPLVGPRG</sequence>
<dbReference type="Gene3D" id="1.25.40.20">
    <property type="entry name" value="Ankyrin repeat-containing domain"/>
    <property type="match status" value="3"/>
</dbReference>
<protein>
    <submittedName>
        <fullName evidence="5">Uncharacterized protein</fullName>
    </submittedName>
</protein>
<dbReference type="SUPFAM" id="SSF48403">
    <property type="entry name" value="Ankyrin repeat"/>
    <property type="match status" value="1"/>
</dbReference>
<dbReference type="SMART" id="SM00248">
    <property type="entry name" value="ANK"/>
    <property type="match status" value="4"/>
</dbReference>
<comment type="caution">
    <text evidence="5">The sequence shown here is derived from an EMBL/GenBank/DDBJ whole genome shotgun (WGS) entry which is preliminary data.</text>
</comment>
<proteinExistence type="predicted"/>
<dbReference type="InterPro" id="IPR002110">
    <property type="entry name" value="Ankyrin_rpt"/>
</dbReference>
<dbReference type="PANTHER" id="PTHR24171">
    <property type="entry name" value="ANKYRIN REPEAT DOMAIN-CONTAINING PROTEIN 39-RELATED"/>
    <property type="match status" value="1"/>
</dbReference>
<dbReference type="PROSITE" id="PS50088">
    <property type="entry name" value="ANK_REPEAT"/>
    <property type="match status" value="3"/>
</dbReference>
<evidence type="ECO:0000313" key="6">
    <source>
        <dbReference type="Proteomes" id="UP000557717"/>
    </source>
</evidence>
<keyword evidence="1" id="KW-0677">Repeat</keyword>
<accession>A0A840VEH6</accession>
<dbReference type="PRINTS" id="PR01415">
    <property type="entry name" value="ANKYRIN"/>
</dbReference>
<feature type="region of interest" description="Disordered" evidence="4">
    <location>
        <begin position="342"/>
        <end position="366"/>
    </location>
</feature>
<evidence type="ECO:0000256" key="2">
    <source>
        <dbReference type="ARBA" id="ARBA00023043"/>
    </source>
</evidence>
<feature type="repeat" description="ANK" evidence="3">
    <location>
        <begin position="107"/>
        <end position="139"/>
    </location>
</feature>
<name>A0A840VEH6_9BACT</name>
<dbReference type="AlphaFoldDB" id="A0A840VEH6"/>
<gene>
    <name evidence="5" type="ORF">HNR46_002503</name>
</gene>
<reference evidence="5 6" key="1">
    <citation type="submission" date="2020-08" db="EMBL/GenBank/DDBJ databases">
        <title>Genomic Encyclopedia of Type Strains, Phase IV (KMG-IV): sequencing the most valuable type-strain genomes for metagenomic binning, comparative biology and taxonomic classification.</title>
        <authorList>
            <person name="Goeker M."/>
        </authorList>
    </citation>
    <scope>NUCLEOTIDE SEQUENCE [LARGE SCALE GENOMIC DNA]</scope>
    <source>
        <strain evidence="5 6">YC6886</strain>
    </source>
</reference>
<dbReference type="PROSITE" id="PS50297">
    <property type="entry name" value="ANK_REP_REGION"/>
    <property type="match status" value="3"/>
</dbReference>
<dbReference type="InterPro" id="IPR036770">
    <property type="entry name" value="Ankyrin_rpt-contain_sf"/>
</dbReference>
<feature type="repeat" description="ANK" evidence="3">
    <location>
        <begin position="74"/>
        <end position="106"/>
    </location>
</feature>
<evidence type="ECO:0000256" key="3">
    <source>
        <dbReference type="PROSITE-ProRule" id="PRU00023"/>
    </source>
</evidence>
<keyword evidence="2 3" id="KW-0040">ANK repeat</keyword>
<evidence type="ECO:0000256" key="1">
    <source>
        <dbReference type="ARBA" id="ARBA00022737"/>
    </source>
</evidence>
<keyword evidence="6" id="KW-1185">Reference proteome</keyword>
<dbReference type="EMBL" id="JACHFD010000011">
    <property type="protein sequence ID" value="MBB5352260.1"/>
    <property type="molecule type" value="Genomic_DNA"/>
</dbReference>
<dbReference type="PANTHER" id="PTHR24171:SF9">
    <property type="entry name" value="ANKYRIN REPEAT DOMAIN-CONTAINING PROTEIN 39"/>
    <property type="match status" value="1"/>
</dbReference>
<evidence type="ECO:0000256" key="4">
    <source>
        <dbReference type="SAM" id="MobiDB-lite"/>
    </source>
</evidence>
<feature type="repeat" description="ANK" evidence="3">
    <location>
        <begin position="200"/>
        <end position="232"/>
    </location>
</feature>
<evidence type="ECO:0000313" key="5">
    <source>
        <dbReference type="EMBL" id="MBB5352260.1"/>
    </source>
</evidence>
<organism evidence="5 6">
    <name type="scientific">Haloferula luteola</name>
    <dbReference type="NCBI Taxonomy" id="595692"/>
    <lineage>
        <taxon>Bacteria</taxon>
        <taxon>Pseudomonadati</taxon>
        <taxon>Verrucomicrobiota</taxon>
        <taxon>Verrucomicrobiia</taxon>
        <taxon>Verrucomicrobiales</taxon>
        <taxon>Verrucomicrobiaceae</taxon>
        <taxon>Haloferula</taxon>
    </lineage>
</organism>
<dbReference type="Proteomes" id="UP000557717">
    <property type="component" value="Unassembled WGS sequence"/>
</dbReference>
<dbReference type="RefSeq" id="WP_184019146.1">
    <property type="nucleotide sequence ID" value="NZ_JACHFD010000011.1"/>
</dbReference>